<feature type="region of interest" description="Disordered" evidence="7">
    <location>
        <begin position="340"/>
        <end position="360"/>
    </location>
</feature>
<dbReference type="InterPro" id="IPR036388">
    <property type="entry name" value="WH-like_DNA-bd_sf"/>
</dbReference>
<dbReference type="InterPro" id="IPR018247">
    <property type="entry name" value="EF_Hand_1_Ca_BS"/>
</dbReference>
<dbReference type="Gene3D" id="1.25.40.20">
    <property type="entry name" value="Ankyrin repeat-containing domain"/>
    <property type="match status" value="1"/>
</dbReference>
<dbReference type="PROSITE" id="PS00716">
    <property type="entry name" value="SIGMA70_2"/>
    <property type="match status" value="1"/>
</dbReference>
<dbReference type="InterPro" id="IPR007627">
    <property type="entry name" value="RNA_pol_sigma70_r2"/>
</dbReference>
<dbReference type="PANTHER" id="PTHR30603:SF60">
    <property type="entry name" value="RNA POLYMERASE SIGMA FACTOR RPOD"/>
    <property type="match status" value="1"/>
</dbReference>
<dbReference type="Gene3D" id="1.10.10.10">
    <property type="entry name" value="Winged helix-like DNA-binding domain superfamily/Winged helix DNA-binding domain"/>
    <property type="match status" value="1"/>
</dbReference>
<evidence type="ECO:0000256" key="6">
    <source>
        <dbReference type="RuleBase" id="RU362124"/>
    </source>
</evidence>
<dbReference type="GO" id="GO:0016987">
    <property type="term" value="F:sigma factor activity"/>
    <property type="evidence" value="ECO:0007669"/>
    <property type="project" value="UniProtKB-KW"/>
</dbReference>
<dbReference type="NCBIfam" id="TIGR02937">
    <property type="entry name" value="sigma70-ECF"/>
    <property type="match status" value="1"/>
</dbReference>
<dbReference type="PANTHER" id="PTHR30603">
    <property type="entry name" value="RNA POLYMERASE SIGMA FACTOR RPO"/>
    <property type="match status" value="1"/>
</dbReference>
<reference evidence="10" key="1">
    <citation type="submission" date="2018-06" db="EMBL/GenBank/DDBJ databases">
        <authorList>
            <person name="Ashton P.M."/>
            <person name="Dallman T."/>
            <person name="Nair S."/>
            <person name="De Pinna E."/>
            <person name="Peters T."/>
            <person name="Grant K."/>
        </authorList>
    </citation>
    <scope>NUCLEOTIDE SEQUENCE</scope>
    <source>
        <strain evidence="10">430336</strain>
    </source>
</reference>
<dbReference type="Gene3D" id="1.10.601.10">
    <property type="entry name" value="RNA Polymerase Primary Sigma Factor"/>
    <property type="match status" value="1"/>
</dbReference>
<dbReference type="Pfam" id="PF04542">
    <property type="entry name" value="Sigma70_r2"/>
    <property type="match status" value="1"/>
</dbReference>
<evidence type="ECO:0000256" key="2">
    <source>
        <dbReference type="ARBA" id="ARBA00023082"/>
    </source>
</evidence>
<evidence type="ECO:0000313" key="10">
    <source>
        <dbReference type="EMBL" id="EBQ9795723.1"/>
    </source>
</evidence>
<proteinExistence type="inferred from homology"/>
<evidence type="ECO:0000256" key="4">
    <source>
        <dbReference type="ARBA" id="ARBA00023163"/>
    </source>
</evidence>
<name>A0A3V4QR57_SALET</name>
<feature type="domain" description="RNA polymerase sigma-70" evidence="9">
    <location>
        <begin position="623"/>
        <end position="649"/>
    </location>
</feature>
<dbReference type="PRINTS" id="PR00046">
    <property type="entry name" value="SIGMA70FCT"/>
</dbReference>
<dbReference type="AlphaFoldDB" id="A0A3V4QR57"/>
<dbReference type="Pfam" id="PF12796">
    <property type="entry name" value="Ank_2"/>
    <property type="match status" value="1"/>
</dbReference>
<dbReference type="SUPFAM" id="SSF88659">
    <property type="entry name" value="Sigma3 and sigma4 domains of RNA polymerase sigma factors"/>
    <property type="match status" value="1"/>
</dbReference>
<evidence type="ECO:0000259" key="8">
    <source>
        <dbReference type="PROSITE" id="PS00715"/>
    </source>
</evidence>
<dbReference type="SMART" id="SM00248">
    <property type="entry name" value="ANK"/>
    <property type="match status" value="1"/>
</dbReference>
<sequence>MHRTISEFYRIPPLLIRALKSGISSVVEYHLNRGLPKDSRDSLGNSPLMIAAQYGHFAICEMLLSAGVDVEHQNNLGLRASDLAQEQKLRDLLARYRQPLSLAELERSVVSVEDSETEAELPSAEIPMDFMLWDAEVELKPAEDNLTLRHASAEAQQLLSRYRPKDNSAEWSDIELTLPEPLTPVSHSPQNYPHLSTLLIGALDTGRISLRDIWHAGEEDFGMQWPEFRLSVEALIRDLPLIVDDDDIIPPDAAPATLAVSEPLEPWFDAFNALRQFGIVENYLVDIRQWDVVDKTKEERLGQRMDTALINLIKILAGLSEAEYMQLLQPNYLPAPAPEISEEEDVAEEADEEMPPVSDDDNDDTISFIELLVLLRSGKAGEYQDNHIPRPEYADLQQIVERARTLIPDEGHKISLYVSSYREAWEGLIHANLRLVVTIANKYRGRGLDVEDLIQEGNLGLIKAVEKFDYRRGFKFSTYATWWIRQKISRAIADQAQLIRLPVHFYEQFRRWRNSRDQLLYRQGITPTIKRLQALTDLPENQLKRMAKYEEQTVLIGDFHADAQDSEAALSGEAILTRKDFTSAPVQYLELRECVSLVLETLLPREKQIIKMRFGIGMTQDFTLEEVGKQFDVTRERIRQIEAKALRKLRYHSRASKLGGFVEQWETALSEMQEEEE</sequence>
<dbReference type="InterPro" id="IPR007630">
    <property type="entry name" value="RNA_pol_sigma70_r4"/>
</dbReference>
<dbReference type="RefSeq" id="WP_024139073.1">
    <property type="nucleotide sequence ID" value="NZ_MYYF01000006.1"/>
</dbReference>
<accession>A0A3V4QR57</accession>
<evidence type="ECO:0000259" key="9">
    <source>
        <dbReference type="PROSITE" id="PS00716"/>
    </source>
</evidence>
<dbReference type="InterPro" id="IPR050239">
    <property type="entry name" value="Sigma-70_RNA_pol_init_factors"/>
</dbReference>
<evidence type="ECO:0000256" key="1">
    <source>
        <dbReference type="ARBA" id="ARBA00023015"/>
    </source>
</evidence>
<dbReference type="InterPro" id="IPR013324">
    <property type="entry name" value="RNA_pol_sigma_r3/r4-like"/>
</dbReference>
<dbReference type="Pfam" id="PF04545">
    <property type="entry name" value="Sigma70_r4"/>
    <property type="match status" value="1"/>
</dbReference>
<dbReference type="PROSITE" id="PS00715">
    <property type="entry name" value="SIGMA70_1"/>
    <property type="match status" value="1"/>
</dbReference>
<organism evidence="10">
    <name type="scientific">Salmonella enterica subsp. enterica serovar Kottbus</name>
    <dbReference type="NCBI Taxonomy" id="224727"/>
    <lineage>
        <taxon>Bacteria</taxon>
        <taxon>Pseudomonadati</taxon>
        <taxon>Pseudomonadota</taxon>
        <taxon>Gammaproteobacteria</taxon>
        <taxon>Enterobacterales</taxon>
        <taxon>Enterobacteriaceae</taxon>
        <taxon>Salmonella</taxon>
    </lineage>
</organism>
<comment type="similarity">
    <text evidence="6">Belongs to the sigma-70 factor family.</text>
</comment>
<dbReference type="InterPro" id="IPR014284">
    <property type="entry name" value="RNA_pol_sigma-70_dom"/>
</dbReference>
<dbReference type="InterPro" id="IPR036770">
    <property type="entry name" value="Ankyrin_rpt-contain_sf"/>
</dbReference>
<protein>
    <recommendedName>
        <fullName evidence="6">RNA polymerase sigma factor</fullName>
    </recommendedName>
</protein>
<dbReference type="CDD" id="cd06171">
    <property type="entry name" value="Sigma70_r4"/>
    <property type="match status" value="1"/>
</dbReference>
<gene>
    <name evidence="10" type="ORF">DM035_16365</name>
</gene>
<dbReference type="PROSITE" id="PS00018">
    <property type="entry name" value="EF_HAND_1"/>
    <property type="match status" value="1"/>
</dbReference>
<feature type="domain" description="RNA polymerase sigma-70" evidence="8">
    <location>
        <begin position="452"/>
        <end position="465"/>
    </location>
</feature>
<dbReference type="SUPFAM" id="SSF88946">
    <property type="entry name" value="Sigma2 domain of RNA polymerase sigma factors"/>
    <property type="match status" value="1"/>
</dbReference>
<dbReference type="PROSITE" id="PS50088">
    <property type="entry name" value="ANK_REPEAT"/>
    <property type="match status" value="1"/>
</dbReference>
<dbReference type="EMBL" id="AAGQTM010000016">
    <property type="protein sequence ID" value="EBQ9795723.1"/>
    <property type="molecule type" value="Genomic_DNA"/>
</dbReference>
<keyword evidence="5" id="KW-0040">ANK repeat</keyword>
<evidence type="ECO:0000256" key="3">
    <source>
        <dbReference type="ARBA" id="ARBA00023125"/>
    </source>
</evidence>
<dbReference type="GO" id="GO:0006352">
    <property type="term" value="P:DNA-templated transcription initiation"/>
    <property type="evidence" value="ECO:0007669"/>
    <property type="project" value="InterPro"/>
</dbReference>
<dbReference type="GO" id="GO:0003677">
    <property type="term" value="F:DNA binding"/>
    <property type="evidence" value="ECO:0007669"/>
    <property type="project" value="UniProtKB-KW"/>
</dbReference>
<dbReference type="SUPFAM" id="SSF48403">
    <property type="entry name" value="Ankyrin repeat"/>
    <property type="match status" value="1"/>
</dbReference>
<dbReference type="InterPro" id="IPR000943">
    <property type="entry name" value="RNA_pol_sigma70"/>
</dbReference>
<dbReference type="PROSITE" id="PS50297">
    <property type="entry name" value="ANK_REP_REGION"/>
    <property type="match status" value="1"/>
</dbReference>
<comment type="function">
    <text evidence="6">Sigma factors are initiation factors that promote the attachment of RNA polymerase to specific initiation sites and are then released.</text>
</comment>
<dbReference type="InterPro" id="IPR002110">
    <property type="entry name" value="Ankyrin_rpt"/>
</dbReference>
<evidence type="ECO:0000256" key="5">
    <source>
        <dbReference type="PROSITE-ProRule" id="PRU00023"/>
    </source>
</evidence>
<keyword evidence="4 6" id="KW-0804">Transcription</keyword>
<dbReference type="InterPro" id="IPR013325">
    <property type="entry name" value="RNA_pol_sigma_r2"/>
</dbReference>
<evidence type="ECO:0000256" key="7">
    <source>
        <dbReference type="SAM" id="MobiDB-lite"/>
    </source>
</evidence>
<comment type="caution">
    <text evidence="10">The sequence shown here is derived from an EMBL/GenBank/DDBJ whole genome shotgun (WGS) entry which is preliminary data.</text>
</comment>
<keyword evidence="1 6" id="KW-0805">Transcription regulation</keyword>
<keyword evidence="2 6" id="KW-0731">Sigma factor</keyword>
<keyword evidence="3 6" id="KW-0238">DNA-binding</keyword>
<feature type="repeat" description="ANK" evidence="5">
    <location>
        <begin position="43"/>
        <end position="75"/>
    </location>
</feature>